<keyword evidence="2" id="KW-0732">Signal</keyword>
<feature type="compositionally biased region" description="Gly residues" evidence="1">
    <location>
        <begin position="72"/>
        <end position="99"/>
    </location>
</feature>
<accession>A0ABD3L3G1</accession>
<evidence type="ECO:0000256" key="1">
    <source>
        <dbReference type="SAM" id="MobiDB-lite"/>
    </source>
</evidence>
<protein>
    <recommendedName>
        <fullName evidence="5">Glycine-rich protein</fullName>
    </recommendedName>
</protein>
<evidence type="ECO:0000256" key="2">
    <source>
        <dbReference type="SAM" id="SignalP"/>
    </source>
</evidence>
<sequence length="153" mass="15701">MAAFKFAPLALSFAVLLLLSRSPRSSAREVTAFTDETVRQRQQQQQRQSSDDVWSPFRARKIGTHVVKRLSGSGGGGGGGHSGGDGRAGGSWGVGGGSRGATPIRRPPGSVVRPIPTGIHGSSAVRSHRSTTLGSVVSSSLTLGLLLASSALV</sequence>
<proteinExistence type="predicted"/>
<feature type="compositionally biased region" description="Basic residues" evidence="1">
    <location>
        <begin position="58"/>
        <end position="68"/>
    </location>
</feature>
<dbReference type="EMBL" id="JBJKBG010000003">
    <property type="protein sequence ID" value="KAL3746253.1"/>
    <property type="molecule type" value="Genomic_DNA"/>
</dbReference>
<gene>
    <name evidence="3" type="ORF">ACJRO7_015242</name>
</gene>
<name>A0ABD3L3G1_EUCGL</name>
<evidence type="ECO:0000313" key="4">
    <source>
        <dbReference type="Proteomes" id="UP001634007"/>
    </source>
</evidence>
<evidence type="ECO:0000313" key="3">
    <source>
        <dbReference type="EMBL" id="KAL3746253.1"/>
    </source>
</evidence>
<evidence type="ECO:0008006" key="5">
    <source>
        <dbReference type="Google" id="ProtNLM"/>
    </source>
</evidence>
<dbReference type="AlphaFoldDB" id="A0ABD3L3G1"/>
<feature type="signal peptide" evidence="2">
    <location>
        <begin position="1"/>
        <end position="27"/>
    </location>
</feature>
<keyword evidence="4" id="KW-1185">Reference proteome</keyword>
<reference evidence="3 4" key="1">
    <citation type="submission" date="2024-11" db="EMBL/GenBank/DDBJ databases">
        <title>Chromosome-level genome assembly of Eucalyptus globulus Labill. provides insights into its genome evolution.</title>
        <authorList>
            <person name="Li X."/>
        </authorList>
    </citation>
    <scope>NUCLEOTIDE SEQUENCE [LARGE SCALE GENOMIC DNA]</scope>
    <source>
        <strain evidence="3">CL2024</strain>
        <tissue evidence="3">Fresh tender leaves</tissue>
    </source>
</reference>
<comment type="caution">
    <text evidence="3">The sequence shown here is derived from an EMBL/GenBank/DDBJ whole genome shotgun (WGS) entry which is preliminary data.</text>
</comment>
<organism evidence="3 4">
    <name type="scientific">Eucalyptus globulus</name>
    <name type="common">Tasmanian blue gum</name>
    <dbReference type="NCBI Taxonomy" id="34317"/>
    <lineage>
        <taxon>Eukaryota</taxon>
        <taxon>Viridiplantae</taxon>
        <taxon>Streptophyta</taxon>
        <taxon>Embryophyta</taxon>
        <taxon>Tracheophyta</taxon>
        <taxon>Spermatophyta</taxon>
        <taxon>Magnoliopsida</taxon>
        <taxon>eudicotyledons</taxon>
        <taxon>Gunneridae</taxon>
        <taxon>Pentapetalae</taxon>
        <taxon>rosids</taxon>
        <taxon>malvids</taxon>
        <taxon>Myrtales</taxon>
        <taxon>Myrtaceae</taxon>
        <taxon>Myrtoideae</taxon>
        <taxon>Eucalypteae</taxon>
        <taxon>Eucalyptus</taxon>
    </lineage>
</organism>
<feature type="chain" id="PRO_5044868669" description="Glycine-rich protein" evidence="2">
    <location>
        <begin position="28"/>
        <end position="153"/>
    </location>
</feature>
<feature type="region of interest" description="Disordered" evidence="1">
    <location>
        <begin position="29"/>
        <end position="113"/>
    </location>
</feature>
<dbReference type="Proteomes" id="UP001634007">
    <property type="component" value="Unassembled WGS sequence"/>
</dbReference>